<dbReference type="AlphaFoldDB" id="A0A832E0N5"/>
<feature type="domain" description="Cell envelope-related transcriptional attenuator" evidence="2">
    <location>
        <begin position="88"/>
        <end position="261"/>
    </location>
</feature>
<accession>A0A832E0N5</accession>
<protein>
    <submittedName>
        <fullName evidence="3">LytR family transcriptional regulator</fullName>
    </submittedName>
</protein>
<dbReference type="Pfam" id="PF03816">
    <property type="entry name" value="LytR_cpsA_psr"/>
    <property type="match status" value="1"/>
</dbReference>
<reference evidence="3" key="1">
    <citation type="journal article" date="2020" name="mSystems">
        <title>Genome- and Community-Level Interaction Insights into Carbon Utilization and Element Cycling Functions of Hydrothermarchaeota in Hydrothermal Sediment.</title>
        <authorList>
            <person name="Zhou Z."/>
            <person name="Liu Y."/>
            <person name="Xu W."/>
            <person name="Pan J."/>
            <person name="Luo Z.H."/>
            <person name="Li M."/>
        </authorList>
    </citation>
    <scope>NUCLEOTIDE SEQUENCE [LARGE SCALE GENOMIC DNA]</scope>
    <source>
        <strain evidence="3">SpSt-361</strain>
    </source>
</reference>
<name>A0A832E0N5_UNCKA</name>
<proteinExistence type="inferred from homology"/>
<dbReference type="InterPro" id="IPR004474">
    <property type="entry name" value="LytR_CpsA_psr"/>
</dbReference>
<evidence type="ECO:0000256" key="1">
    <source>
        <dbReference type="ARBA" id="ARBA00006068"/>
    </source>
</evidence>
<dbReference type="PANTHER" id="PTHR33392:SF6">
    <property type="entry name" value="POLYISOPRENYL-TEICHOIC ACID--PEPTIDOGLYCAN TEICHOIC ACID TRANSFERASE TAGU"/>
    <property type="match status" value="1"/>
</dbReference>
<dbReference type="NCBIfam" id="TIGR00350">
    <property type="entry name" value="lytR_cpsA_psr"/>
    <property type="match status" value="1"/>
</dbReference>
<organism evidence="3">
    <name type="scientific">candidate division WWE3 bacterium</name>
    <dbReference type="NCBI Taxonomy" id="2053526"/>
    <lineage>
        <taxon>Bacteria</taxon>
        <taxon>Katanobacteria</taxon>
    </lineage>
</organism>
<evidence type="ECO:0000313" key="3">
    <source>
        <dbReference type="EMBL" id="HEX61721.1"/>
    </source>
</evidence>
<sequence>MNRYLDLDYIRKPTRRFRRRTLLVVLLAVLLLAGGVFALSRIGFFQSLLAPVSFIVNLGKPASLQEVEGRVNALILGLDTRGGGGLMNTDTILVGSISMVGEDPALISIPRDFWTNLAPYGYARINVAYSYGRTQKDGTFDEEKGIAFAKSKVEEILGIRIPYWVLVDFEGFKEIIDTLGGVEICVERAFDDYSYPVPGRESDPVISRRYEHLRFEAGCQVMDGETALKYARSRSGTGGEGSDFARMRRQQKVIFAVKDKVLSLNLLLDIGKLNKLYRQFSSAVQTNAGLGEIKRGLEIANLLTDLDQIKSLVLDPESGLVYHPDSSLFGGAYVLVPQGGNFDKIHAAVRKLFFGEETTEGGSQP</sequence>
<dbReference type="PANTHER" id="PTHR33392">
    <property type="entry name" value="POLYISOPRENYL-TEICHOIC ACID--PEPTIDOGLYCAN TEICHOIC ACID TRANSFERASE TAGU"/>
    <property type="match status" value="1"/>
</dbReference>
<dbReference type="Gene3D" id="3.40.630.190">
    <property type="entry name" value="LCP protein"/>
    <property type="match status" value="1"/>
</dbReference>
<comment type="caution">
    <text evidence="3">The sequence shown here is derived from an EMBL/GenBank/DDBJ whole genome shotgun (WGS) entry which is preliminary data.</text>
</comment>
<comment type="similarity">
    <text evidence="1">Belongs to the LytR/CpsA/Psr (LCP) family.</text>
</comment>
<evidence type="ECO:0000259" key="2">
    <source>
        <dbReference type="Pfam" id="PF03816"/>
    </source>
</evidence>
<dbReference type="InterPro" id="IPR050922">
    <property type="entry name" value="LytR/CpsA/Psr_CW_biosynth"/>
</dbReference>
<gene>
    <name evidence="3" type="ORF">ENR01_00995</name>
</gene>
<dbReference type="EMBL" id="DSPJ01000032">
    <property type="protein sequence ID" value="HEX61721.1"/>
    <property type="molecule type" value="Genomic_DNA"/>
</dbReference>